<name>A0A450ZXX5_9GAMM</name>
<dbReference type="AlphaFoldDB" id="A0A450ZXX5"/>
<gene>
    <name evidence="1" type="ORF">BECKTC1821F_GA0114240_102521</name>
</gene>
<sequence>MPEILALGPEILEIDEQILALADIYQERNILTPKFYDDGVHIASASVAEIDVRLGKAGVRYYYHRRQRRYYRPERSSGRE</sequence>
<evidence type="ECO:0000313" key="1">
    <source>
        <dbReference type="EMBL" id="VFK58607.1"/>
    </source>
</evidence>
<proteinExistence type="predicted"/>
<protein>
    <submittedName>
        <fullName evidence="1">Uncharacterized protein</fullName>
    </submittedName>
</protein>
<dbReference type="EMBL" id="CAADFW010000025">
    <property type="protein sequence ID" value="VFK58607.1"/>
    <property type="molecule type" value="Genomic_DNA"/>
</dbReference>
<organism evidence="1">
    <name type="scientific">Candidatus Kentrum sp. TC</name>
    <dbReference type="NCBI Taxonomy" id="2126339"/>
    <lineage>
        <taxon>Bacteria</taxon>
        <taxon>Pseudomonadati</taxon>
        <taxon>Pseudomonadota</taxon>
        <taxon>Gammaproteobacteria</taxon>
        <taxon>Candidatus Kentrum</taxon>
    </lineage>
</organism>
<accession>A0A450ZXX5</accession>
<reference evidence="1" key="1">
    <citation type="submission" date="2019-02" db="EMBL/GenBank/DDBJ databases">
        <authorList>
            <person name="Gruber-Vodicka R. H."/>
            <person name="Seah K. B. B."/>
        </authorList>
    </citation>
    <scope>NUCLEOTIDE SEQUENCE</scope>
    <source>
        <strain evidence="1">BECK_BZ126</strain>
    </source>
</reference>